<dbReference type="Proteomes" id="UP000494170">
    <property type="component" value="Unassembled WGS sequence"/>
</dbReference>
<name>A0A6P2K9J0_BURL3</name>
<evidence type="ECO:0000313" key="3">
    <source>
        <dbReference type="Proteomes" id="UP000494170"/>
    </source>
</evidence>
<dbReference type="RefSeq" id="WP_254601513.1">
    <property type="nucleotide sequence ID" value="NZ_CABVPY010000012.1"/>
</dbReference>
<dbReference type="AlphaFoldDB" id="A0A6P2K9J0"/>
<reference evidence="2 3" key="1">
    <citation type="submission" date="2019-09" db="EMBL/GenBank/DDBJ databases">
        <authorList>
            <person name="Depoorter E."/>
        </authorList>
    </citation>
    <scope>NUCLEOTIDE SEQUENCE [LARGE SCALE GENOMIC DNA]</scope>
    <source>
        <strain evidence="2">LMG 6863</strain>
    </source>
</reference>
<sequence length="188" mass="20436">MHGVLASGDNAGLRHDDPHLTSPPMIRQSIEVSSMTGRARVLCAVLWLACGPVAAHAQTIPADAEPECHSVQVGRAITLSGRYAVDYADEESGEDVWFVEDDASARRLPDRSQRAGVIRFVNQRDARRSLRLPAAQPEGVCRFDGRATLVIRDLDTVCPGLEEPDHARLVKVVKASRPTRHACEATAP</sequence>
<feature type="region of interest" description="Disordered" evidence="1">
    <location>
        <begin position="1"/>
        <end position="24"/>
    </location>
</feature>
<protein>
    <submittedName>
        <fullName evidence="2">Uncharacterized protein</fullName>
    </submittedName>
</protein>
<organism evidence="2 3">
    <name type="scientific">Burkholderia lata (strain ATCC 17760 / DSM 23089 / LMG 22485 / NCIMB 9086 / R18194 / 383)</name>
    <dbReference type="NCBI Taxonomy" id="482957"/>
    <lineage>
        <taxon>Bacteria</taxon>
        <taxon>Pseudomonadati</taxon>
        <taxon>Pseudomonadota</taxon>
        <taxon>Betaproteobacteria</taxon>
        <taxon>Burkholderiales</taxon>
        <taxon>Burkholderiaceae</taxon>
        <taxon>Burkholderia</taxon>
        <taxon>Burkholderia cepacia complex</taxon>
    </lineage>
</organism>
<evidence type="ECO:0000256" key="1">
    <source>
        <dbReference type="SAM" id="MobiDB-lite"/>
    </source>
</evidence>
<accession>A0A6P2K9J0</accession>
<proteinExistence type="predicted"/>
<gene>
    <name evidence="2" type="ORF">BLA6863_02451</name>
</gene>
<evidence type="ECO:0000313" key="2">
    <source>
        <dbReference type="EMBL" id="VWB53447.1"/>
    </source>
</evidence>
<dbReference type="EMBL" id="CABVPY010000012">
    <property type="protein sequence ID" value="VWB53447.1"/>
    <property type="molecule type" value="Genomic_DNA"/>
</dbReference>